<dbReference type="InterPro" id="IPR002549">
    <property type="entry name" value="AI-2E-like"/>
</dbReference>
<dbReference type="EMBL" id="CP089984">
    <property type="protein sequence ID" value="WXB19775.1"/>
    <property type="molecule type" value="Genomic_DNA"/>
</dbReference>
<evidence type="ECO:0000313" key="11">
    <source>
        <dbReference type="Proteomes" id="UP001370348"/>
    </source>
</evidence>
<evidence type="ECO:0000256" key="8">
    <source>
        <dbReference type="SAM" id="MobiDB-lite"/>
    </source>
</evidence>
<keyword evidence="7 9" id="KW-0472">Membrane</keyword>
<name>A0ABZ2MBA6_9BACT</name>
<keyword evidence="6 9" id="KW-1133">Transmembrane helix</keyword>
<comment type="similarity">
    <text evidence="2">Belongs to the autoinducer-2 exporter (AI-2E) (TC 2.A.86) family.</text>
</comment>
<evidence type="ECO:0000256" key="3">
    <source>
        <dbReference type="ARBA" id="ARBA00022448"/>
    </source>
</evidence>
<protein>
    <submittedName>
        <fullName evidence="10">AI-2E family transporter</fullName>
    </submittedName>
</protein>
<keyword evidence="4" id="KW-1003">Cell membrane</keyword>
<feature type="transmembrane region" description="Helical" evidence="9">
    <location>
        <begin position="20"/>
        <end position="39"/>
    </location>
</feature>
<feature type="region of interest" description="Disordered" evidence="8">
    <location>
        <begin position="379"/>
        <end position="400"/>
    </location>
</feature>
<evidence type="ECO:0000256" key="9">
    <source>
        <dbReference type="SAM" id="Phobius"/>
    </source>
</evidence>
<evidence type="ECO:0000256" key="2">
    <source>
        <dbReference type="ARBA" id="ARBA00009773"/>
    </source>
</evidence>
<comment type="subcellular location">
    <subcellularLocation>
        <location evidence="1">Cell membrane</location>
        <topology evidence="1">Multi-pass membrane protein</topology>
    </subcellularLocation>
</comment>
<accession>A0ABZ2MBA6</accession>
<feature type="transmembrane region" description="Helical" evidence="9">
    <location>
        <begin position="252"/>
        <end position="284"/>
    </location>
</feature>
<feature type="transmembrane region" description="Helical" evidence="9">
    <location>
        <begin position="219"/>
        <end position="246"/>
    </location>
</feature>
<dbReference type="Pfam" id="PF01594">
    <property type="entry name" value="AI-2E_transport"/>
    <property type="match status" value="1"/>
</dbReference>
<evidence type="ECO:0000313" key="10">
    <source>
        <dbReference type="EMBL" id="WXB19775.1"/>
    </source>
</evidence>
<reference evidence="10 11" key="1">
    <citation type="submission" date="2021-12" db="EMBL/GenBank/DDBJ databases">
        <title>Discovery of the Pendulisporaceae a myxobacterial family with distinct sporulation behavior and unique specialized metabolism.</title>
        <authorList>
            <person name="Garcia R."/>
            <person name="Popoff A."/>
            <person name="Bader C.D."/>
            <person name="Loehr J."/>
            <person name="Walesch S."/>
            <person name="Walt C."/>
            <person name="Boldt J."/>
            <person name="Bunk B."/>
            <person name="Haeckl F.J.F.P.J."/>
            <person name="Gunesch A.P."/>
            <person name="Birkelbach J."/>
            <person name="Nuebel U."/>
            <person name="Pietschmann T."/>
            <person name="Bach T."/>
            <person name="Mueller R."/>
        </authorList>
    </citation>
    <scope>NUCLEOTIDE SEQUENCE [LARGE SCALE GENOMIC DNA]</scope>
    <source>
        <strain evidence="10 11">MSr11954</strain>
    </source>
</reference>
<feature type="transmembrane region" description="Helical" evidence="9">
    <location>
        <begin position="156"/>
        <end position="175"/>
    </location>
</feature>
<organism evidence="10 11">
    <name type="scientific">Pendulispora albinea</name>
    <dbReference type="NCBI Taxonomy" id="2741071"/>
    <lineage>
        <taxon>Bacteria</taxon>
        <taxon>Pseudomonadati</taxon>
        <taxon>Myxococcota</taxon>
        <taxon>Myxococcia</taxon>
        <taxon>Myxococcales</taxon>
        <taxon>Sorangiineae</taxon>
        <taxon>Pendulisporaceae</taxon>
        <taxon>Pendulispora</taxon>
    </lineage>
</organism>
<dbReference type="PANTHER" id="PTHR21716">
    <property type="entry name" value="TRANSMEMBRANE PROTEIN"/>
    <property type="match status" value="1"/>
</dbReference>
<dbReference type="Proteomes" id="UP001370348">
    <property type="component" value="Chromosome"/>
</dbReference>
<keyword evidence="11" id="KW-1185">Reference proteome</keyword>
<gene>
    <name evidence="10" type="ORF">LZC94_21440</name>
</gene>
<dbReference type="PANTHER" id="PTHR21716:SF53">
    <property type="entry name" value="PERMEASE PERM-RELATED"/>
    <property type="match status" value="1"/>
</dbReference>
<sequence length="400" mass="43335">MTDPSGGRQPERSTRIELHVPVSTIARLLVTALLVWAFLKLWPELLFLFLSLLLAVALEPMVAWCERRRVPRGVAILTLALLLLGSVATVAAFAMPPLVRQFLSLVEQFPSFRERVLAHLHADTPWRGVIEQLFALPSAPDIAPRLHQTLMVGQTTLGAIATAFCVVITTLYLLLDGKRLYVWLLAYVPRAHRARVAETIPEVSRVVTAYVRGQLMTSLLFTVFTGVVLQICHVPAVLPLAVLAGMCDVIPVVGIILATLPAALLALTVSPITAGIVVATYVVYHQIEAYMIVPRIYGSTLRLSTLAVLLALLVGGTLQGILGVVLILPIVAAYPVVERIWLKDLLGPDVIRDHEALARAAESGNDAAIEAVLQGVKHPEEDIVSPEAPREERGGKPGSP</sequence>
<evidence type="ECO:0000256" key="4">
    <source>
        <dbReference type="ARBA" id="ARBA00022475"/>
    </source>
</evidence>
<feature type="transmembrane region" description="Helical" evidence="9">
    <location>
        <begin position="45"/>
        <end position="62"/>
    </location>
</feature>
<keyword evidence="5 9" id="KW-0812">Transmembrane</keyword>
<evidence type="ECO:0000256" key="6">
    <source>
        <dbReference type="ARBA" id="ARBA00022989"/>
    </source>
</evidence>
<keyword evidence="3" id="KW-0813">Transport</keyword>
<evidence type="ECO:0000256" key="5">
    <source>
        <dbReference type="ARBA" id="ARBA00022692"/>
    </source>
</evidence>
<dbReference type="RefSeq" id="WP_394829371.1">
    <property type="nucleotide sequence ID" value="NZ_CP089984.1"/>
</dbReference>
<proteinExistence type="inferred from homology"/>
<evidence type="ECO:0000256" key="7">
    <source>
        <dbReference type="ARBA" id="ARBA00023136"/>
    </source>
</evidence>
<feature type="transmembrane region" description="Helical" evidence="9">
    <location>
        <begin position="74"/>
        <end position="95"/>
    </location>
</feature>
<feature type="compositionally biased region" description="Basic and acidic residues" evidence="8">
    <location>
        <begin position="388"/>
        <end position="400"/>
    </location>
</feature>
<evidence type="ECO:0000256" key="1">
    <source>
        <dbReference type="ARBA" id="ARBA00004651"/>
    </source>
</evidence>